<evidence type="ECO:0000313" key="2">
    <source>
        <dbReference type="WBParaSite" id="SVE_0760600.1"/>
    </source>
</evidence>
<dbReference type="AlphaFoldDB" id="A0A0K0FFG3"/>
<evidence type="ECO:0000313" key="1">
    <source>
        <dbReference type="Proteomes" id="UP000035680"/>
    </source>
</evidence>
<dbReference type="WBParaSite" id="SVE_0760600.1">
    <property type="protein sequence ID" value="SVE_0760600.1"/>
    <property type="gene ID" value="SVE_0760600"/>
</dbReference>
<reference evidence="2" key="2">
    <citation type="submission" date="2015-08" db="UniProtKB">
        <authorList>
            <consortium name="WormBaseParasite"/>
        </authorList>
    </citation>
    <scope>IDENTIFICATION</scope>
</reference>
<reference evidence="1" key="1">
    <citation type="submission" date="2014-07" db="EMBL/GenBank/DDBJ databases">
        <authorList>
            <person name="Martin A.A"/>
            <person name="De Silva N."/>
        </authorList>
    </citation>
    <scope>NUCLEOTIDE SEQUENCE</scope>
</reference>
<name>A0A0K0FFG3_STRVS</name>
<sequence>MVSNETIYNCFRKGGRIRKIDILESNENMCGNLKLGECFDLNNNEVSDSGSDEEITKEVTRDEVFKGLYDLRTYIKSSKLDECLPLIARLEDKINNYITNHSS</sequence>
<organism evidence="1 2">
    <name type="scientific">Strongyloides venezuelensis</name>
    <name type="common">Threadworm</name>
    <dbReference type="NCBI Taxonomy" id="75913"/>
    <lineage>
        <taxon>Eukaryota</taxon>
        <taxon>Metazoa</taxon>
        <taxon>Ecdysozoa</taxon>
        <taxon>Nematoda</taxon>
        <taxon>Chromadorea</taxon>
        <taxon>Rhabditida</taxon>
        <taxon>Tylenchina</taxon>
        <taxon>Panagrolaimomorpha</taxon>
        <taxon>Strongyloidoidea</taxon>
        <taxon>Strongyloididae</taxon>
        <taxon>Strongyloides</taxon>
    </lineage>
</organism>
<keyword evidence="1" id="KW-1185">Reference proteome</keyword>
<dbReference type="Proteomes" id="UP000035680">
    <property type="component" value="Unassembled WGS sequence"/>
</dbReference>
<proteinExistence type="predicted"/>
<accession>A0A0K0FFG3</accession>
<protein>
    <submittedName>
        <fullName evidence="2">Fam-b protein</fullName>
    </submittedName>
</protein>